<dbReference type="Proteomes" id="UP000001940">
    <property type="component" value="Chromosome I"/>
</dbReference>
<feature type="region of interest" description="Disordered" evidence="1">
    <location>
        <begin position="1"/>
        <end position="60"/>
    </location>
</feature>
<feature type="transmembrane region" description="Helical" evidence="2">
    <location>
        <begin position="108"/>
        <end position="130"/>
    </location>
</feature>
<keyword evidence="4" id="KW-1185">Reference proteome</keyword>
<dbReference type="PIR" id="T27124">
    <property type="entry name" value="T27124"/>
</dbReference>
<feature type="transmembrane region" description="Helical" evidence="2">
    <location>
        <begin position="77"/>
        <end position="102"/>
    </location>
</feature>
<evidence type="ECO:0000313" key="4">
    <source>
        <dbReference type="Proteomes" id="UP000001940"/>
    </source>
</evidence>
<sequence>MLKKRQKSRKNGQRSSSVSSVGSRSSRSSRSSKHSDSSSRISNFSYIQDPKKPNFAYKASDDEDDLEKKSRKKLRTFSPITILISVLQWIIIIYTGISFFYNYADGKVFSAILVMLIIELSSSLIMLYAIKNPGASCILLASQYIAMYYCFSNHLQSTNSYDSQRPIFERIMSLSVISLVSFAIHFFILIQSIRITGASEKRSDYSDKVIVEGWEKRKKELDKLICNLINEICGGDEDRYLNIQIADETTDLPVSIDRANVDMRIYRAFEMSMEKDIISLSTSNTSHAEISTPKSRKKKSRKLGLKNLEEVINSKYNSCQKQDNSMSIQ</sequence>
<keyword evidence="2" id="KW-0472">Membrane</keyword>
<name>G5EFN8_CAEEL</name>
<gene>
    <name evidence="3" type="ORF">CELE_F58D5.8</name>
    <name evidence="3 5" type="ORF">F58D5.8</name>
</gene>
<evidence type="ECO:0000256" key="1">
    <source>
        <dbReference type="SAM" id="MobiDB-lite"/>
    </source>
</evidence>
<evidence type="ECO:0000313" key="3">
    <source>
        <dbReference type="EMBL" id="CAB70241.3"/>
    </source>
</evidence>
<reference evidence="3 4" key="1">
    <citation type="journal article" date="1998" name="Science">
        <title>Genome sequence of the nematode C. elegans: a platform for investigating biology.</title>
        <authorList>
            <consortium name="The C. elegans sequencing consortium"/>
            <person name="Sulson J.E."/>
            <person name="Waterston R."/>
        </authorList>
    </citation>
    <scope>NUCLEOTIDE SEQUENCE [LARGE SCALE GENOMIC DNA]</scope>
    <source>
        <strain evidence="3 4">Bristol N2</strain>
    </source>
</reference>
<dbReference type="FunCoup" id="G5EFN8">
    <property type="interactions" value="143"/>
</dbReference>
<dbReference type="HOGENOM" id="CLU_847935_0_0_1"/>
<feature type="transmembrane region" description="Helical" evidence="2">
    <location>
        <begin position="167"/>
        <end position="190"/>
    </location>
</feature>
<proteinExistence type="predicted"/>
<dbReference type="AlphaFoldDB" id="G5EFN8"/>
<dbReference type="WormBase" id="F58D5.8">
    <property type="protein sequence ID" value="CE53746"/>
    <property type="gene ID" value="WBGene00010247"/>
</dbReference>
<evidence type="ECO:0000313" key="5">
    <source>
        <dbReference type="WormBase" id="F58D5.8"/>
    </source>
</evidence>
<dbReference type="EMBL" id="BX284601">
    <property type="protein sequence ID" value="CAB70241.3"/>
    <property type="molecule type" value="Genomic_DNA"/>
</dbReference>
<dbReference type="AGR" id="WB:WBGene00010247"/>
<dbReference type="Bgee" id="WBGene00010247">
    <property type="expression patterns" value="Expressed in material anatomical entity and 2 other cell types or tissues"/>
</dbReference>
<feature type="transmembrane region" description="Helical" evidence="2">
    <location>
        <begin position="137"/>
        <end position="155"/>
    </location>
</feature>
<evidence type="ECO:0000256" key="2">
    <source>
        <dbReference type="SAM" id="Phobius"/>
    </source>
</evidence>
<feature type="compositionally biased region" description="Basic residues" evidence="1">
    <location>
        <begin position="1"/>
        <end position="12"/>
    </location>
</feature>
<protein>
    <submittedName>
        <fullName evidence="3">Uncharacterized protein</fullName>
    </submittedName>
</protein>
<keyword evidence="2" id="KW-1133">Transmembrane helix</keyword>
<dbReference type="InParanoid" id="G5EFN8"/>
<dbReference type="PaxDb" id="6239-F58D5.8"/>
<dbReference type="eggNOG" id="ENOG502TFTK">
    <property type="taxonomic scope" value="Eukaryota"/>
</dbReference>
<feature type="compositionally biased region" description="Low complexity" evidence="1">
    <location>
        <begin position="13"/>
        <end position="29"/>
    </location>
</feature>
<organism evidence="3 4">
    <name type="scientific">Caenorhabditis elegans</name>
    <dbReference type="NCBI Taxonomy" id="6239"/>
    <lineage>
        <taxon>Eukaryota</taxon>
        <taxon>Metazoa</taxon>
        <taxon>Ecdysozoa</taxon>
        <taxon>Nematoda</taxon>
        <taxon>Chromadorea</taxon>
        <taxon>Rhabditida</taxon>
        <taxon>Rhabditina</taxon>
        <taxon>Rhabditomorpha</taxon>
        <taxon>Rhabditoidea</taxon>
        <taxon>Rhabditidae</taxon>
        <taxon>Peloderinae</taxon>
        <taxon>Caenorhabditis</taxon>
    </lineage>
</organism>
<dbReference type="STRING" id="6239.F58D5.8.1"/>
<accession>G5EFN8</accession>
<keyword evidence="2" id="KW-0812">Transmembrane</keyword>